<dbReference type="InterPro" id="IPR036821">
    <property type="entry name" value="Peptide_deformylase_sf"/>
</dbReference>
<proteinExistence type="inferred from homology"/>
<organism evidence="4 5">
    <name type="scientific">Canna indica</name>
    <name type="common">Indian-shot</name>
    <dbReference type="NCBI Taxonomy" id="4628"/>
    <lineage>
        <taxon>Eukaryota</taxon>
        <taxon>Viridiplantae</taxon>
        <taxon>Streptophyta</taxon>
        <taxon>Embryophyta</taxon>
        <taxon>Tracheophyta</taxon>
        <taxon>Spermatophyta</taxon>
        <taxon>Magnoliopsida</taxon>
        <taxon>Liliopsida</taxon>
        <taxon>Zingiberales</taxon>
        <taxon>Cannaceae</taxon>
        <taxon>Canna</taxon>
    </lineage>
</organism>
<name>A0AAQ3Q305_9LILI</name>
<evidence type="ECO:0000256" key="2">
    <source>
        <dbReference type="ARBA" id="ARBA00012175"/>
    </source>
</evidence>
<reference evidence="4 5" key="1">
    <citation type="submission" date="2023-10" db="EMBL/GenBank/DDBJ databases">
        <title>Chromosome-scale genome assembly provides insights into flower coloration mechanisms of Canna indica.</title>
        <authorList>
            <person name="Li C."/>
        </authorList>
    </citation>
    <scope>NUCLEOTIDE SEQUENCE [LARGE SCALE GENOMIC DNA]</scope>
    <source>
        <tissue evidence="4">Flower</tissue>
    </source>
</reference>
<keyword evidence="5" id="KW-1185">Reference proteome</keyword>
<protein>
    <recommendedName>
        <fullName evidence="2">peptide deformylase</fullName>
        <ecNumber evidence="2">3.5.1.88</ecNumber>
    </recommendedName>
</protein>
<evidence type="ECO:0000313" key="5">
    <source>
        <dbReference type="Proteomes" id="UP001327560"/>
    </source>
</evidence>
<dbReference type="Proteomes" id="UP001327560">
    <property type="component" value="Chromosome 1"/>
</dbReference>
<dbReference type="PANTHER" id="PTHR45749">
    <property type="match status" value="1"/>
</dbReference>
<evidence type="ECO:0000256" key="1">
    <source>
        <dbReference type="ARBA" id="ARBA00010759"/>
    </source>
</evidence>
<dbReference type="SUPFAM" id="SSF56420">
    <property type="entry name" value="Peptide deformylase"/>
    <property type="match status" value="1"/>
</dbReference>
<dbReference type="Pfam" id="PF01327">
    <property type="entry name" value="Pep_deformylase"/>
    <property type="match status" value="1"/>
</dbReference>
<comment type="similarity">
    <text evidence="1">Belongs to the polypeptide deformylase family.</text>
</comment>
<sequence>MNVVLNNAHDSLKLIAPHIQRDIINAAAIEITNAVIEIGNVVIRNLGDEWFKILVDECRDVYVKEQMRVVICYVNTSRCIIERFLGLVYVQNTSSVSLKECIDSLLSTYGLSISSLRGQGYDGAGNLQVSKKRLEAMRDDGWETVLNEVSTFCAKHNVNVPNMEDAYVVRGGRSRSPILLCHSIGGFGTLGRQFSLTLPQRRTTTRISAAGWFSSFGVNKGKGAALPEIVKAGNPVLHEPADEVPPQEIGSEKIQKIIEDMVAAMRKAPGIDLAAPQISVPLKVAAKLQQQKPDELNQSMLVQNLTIDQNMLN</sequence>
<dbReference type="InterPro" id="IPR023635">
    <property type="entry name" value="Peptide_deformylase"/>
</dbReference>
<dbReference type="AlphaFoldDB" id="A0AAQ3Q305"/>
<gene>
    <name evidence="4" type="ORF">Cni_G02789</name>
</gene>
<dbReference type="EC" id="3.5.1.88" evidence="2"/>
<accession>A0AAQ3Q305</accession>
<evidence type="ECO:0000259" key="3">
    <source>
        <dbReference type="Pfam" id="PF14291"/>
    </source>
</evidence>
<dbReference type="GO" id="GO:0042586">
    <property type="term" value="F:peptide deformylase activity"/>
    <property type="evidence" value="ECO:0007669"/>
    <property type="project" value="UniProtKB-EC"/>
</dbReference>
<evidence type="ECO:0000313" key="4">
    <source>
        <dbReference type="EMBL" id="WOK94087.1"/>
    </source>
</evidence>
<dbReference type="PANTHER" id="PTHR45749:SF36">
    <property type="entry name" value="ZINC FINGER MYM-TYPE PROTEIN 1-LIKE"/>
    <property type="match status" value="1"/>
</dbReference>
<dbReference type="Gene3D" id="3.90.45.10">
    <property type="entry name" value="Peptide deformylase"/>
    <property type="match status" value="1"/>
</dbReference>
<feature type="domain" description="DUF4371" evidence="3">
    <location>
        <begin position="2"/>
        <end position="128"/>
    </location>
</feature>
<dbReference type="Pfam" id="PF14291">
    <property type="entry name" value="DUF4371"/>
    <property type="match status" value="1"/>
</dbReference>
<dbReference type="InterPro" id="IPR025398">
    <property type="entry name" value="DUF4371"/>
</dbReference>
<dbReference type="EMBL" id="CP136890">
    <property type="protein sequence ID" value="WOK94087.1"/>
    <property type="molecule type" value="Genomic_DNA"/>
</dbReference>